<dbReference type="eggNOG" id="ENOG5031CGC">
    <property type="taxonomic scope" value="Bacteria"/>
</dbReference>
<organism evidence="1 2">
    <name type="scientific">Nitratifractor salsuginis (strain DSM 16511 / JCM 12458 / E9I37-1)</name>
    <dbReference type="NCBI Taxonomy" id="749222"/>
    <lineage>
        <taxon>Bacteria</taxon>
        <taxon>Pseudomonadati</taxon>
        <taxon>Campylobacterota</taxon>
        <taxon>Epsilonproteobacteria</taxon>
        <taxon>Campylobacterales</taxon>
        <taxon>Sulfurovaceae</taxon>
        <taxon>Nitratifractor</taxon>
    </lineage>
</organism>
<dbReference type="AlphaFoldDB" id="E6X1R9"/>
<reference evidence="1 2" key="1">
    <citation type="journal article" date="2011" name="Stand. Genomic Sci.">
        <title>Complete genome sequence of Nitratifractor salsuginis type strain (E9I37-1).</title>
        <authorList>
            <person name="Anderson I."/>
            <person name="Sikorski J."/>
            <person name="Zeytun A."/>
            <person name="Nolan M."/>
            <person name="Lapidus A."/>
            <person name="Lucas S."/>
            <person name="Hammon N."/>
            <person name="Deshpande S."/>
            <person name="Cheng J.F."/>
            <person name="Tapia R."/>
            <person name="Han C."/>
            <person name="Goodwin L."/>
            <person name="Pitluck S."/>
            <person name="Liolios K."/>
            <person name="Pagani I."/>
            <person name="Ivanova N."/>
            <person name="Huntemann M."/>
            <person name="Mavromatis K."/>
            <person name="Ovchinikova G."/>
            <person name="Pati A."/>
            <person name="Chen A."/>
            <person name="Palaniappan K."/>
            <person name="Land M."/>
            <person name="Hauser L."/>
            <person name="Brambilla E.M."/>
            <person name="Ngatchou-Djao O.D."/>
            <person name="Rohde M."/>
            <person name="Tindall B.J."/>
            <person name="Goker M."/>
            <person name="Detter J.C."/>
            <person name="Woyke T."/>
            <person name="Bristow J."/>
            <person name="Eisen J.A."/>
            <person name="Markowitz V."/>
            <person name="Hugenholtz P."/>
            <person name="Klenk H.P."/>
            <person name="Kyrpides N.C."/>
        </authorList>
    </citation>
    <scope>NUCLEOTIDE SEQUENCE [LARGE SCALE GENOMIC DNA]</scope>
    <source>
        <strain evidence="2">DSM 16511 / JCM 12458 / E9I37-1</strain>
    </source>
</reference>
<gene>
    <name evidence="1" type="ordered locus">Nitsa_1815</name>
</gene>
<dbReference type="STRING" id="749222.Nitsa_1815"/>
<dbReference type="EMBL" id="CP002452">
    <property type="protein sequence ID" value="ADV47060.1"/>
    <property type="molecule type" value="Genomic_DNA"/>
</dbReference>
<name>E6X1R9_NITSE</name>
<protein>
    <submittedName>
        <fullName evidence="1">Uncharacterized protein</fullName>
    </submittedName>
</protein>
<proteinExistence type="predicted"/>
<reference evidence="2" key="2">
    <citation type="submission" date="2011-01" db="EMBL/GenBank/DDBJ databases">
        <title>The complete genome of Nitratifractor salsuginis DSM 16511.</title>
        <authorList>
            <consortium name="US DOE Joint Genome Institute (JGI-PGF)"/>
            <person name="Lucas S."/>
            <person name="Copeland A."/>
            <person name="Lapidus A."/>
            <person name="Bruce D."/>
            <person name="Goodwin L."/>
            <person name="Pitluck S."/>
            <person name="Kyrpides N."/>
            <person name="Mavromatis K."/>
            <person name="Ivanova N."/>
            <person name="Mikhailova N."/>
            <person name="Zeytun A."/>
            <person name="Detter J.C."/>
            <person name="Tapia R."/>
            <person name="Han C."/>
            <person name="Land M."/>
            <person name="Hauser L."/>
            <person name="Markowitz V."/>
            <person name="Cheng J.-F."/>
            <person name="Hugenholtz P."/>
            <person name="Woyke T."/>
            <person name="Wu D."/>
            <person name="Tindall B."/>
            <person name="Schuetze A."/>
            <person name="Brambilla E."/>
            <person name="Klenk H.-P."/>
            <person name="Eisen J.A."/>
        </authorList>
    </citation>
    <scope>NUCLEOTIDE SEQUENCE [LARGE SCALE GENOMIC DNA]</scope>
    <source>
        <strain evidence="2">DSM 16511 / JCM 12458 / E9I37-1</strain>
    </source>
</reference>
<dbReference type="Proteomes" id="UP000008633">
    <property type="component" value="Chromosome"/>
</dbReference>
<sequence length="196" mass="22119">MSHIDEILTERGKRYGAFDKHAAVTQSLKDTMKFYPGWRELSPSQKEALEMIAHKIGRIINGDPDYIDSWDDIAGYAKLVADELRGPTEQEDKCCDEDEFLEDCDALIAKVANLVDLLKRLERGAILVSVYIPEMGAENTWALLKKVDTETVAKGCAHGIVRTAIAIGTGPKEFVETVSKRAKKYERKLRKRYEDV</sequence>
<evidence type="ECO:0000313" key="2">
    <source>
        <dbReference type="Proteomes" id="UP000008633"/>
    </source>
</evidence>
<dbReference type="RefSeq" id="WP_013554745.1">
    <property type="nucleotide sequence ID" value="NC_014935.1"/>
</dbReference>
<keyword evidence="2" id="KW-1185">Reference proteome</keyword>
<accession>E6X1R9</accession>
<dbReference type="HOGENOM" id="CLU_1388965_0_0_7"/>
<evidence type="ECO:0000313" key="1">
    <source>
        <dbReference type="EMBL" id="ADV47060.1"/>
    </source>
</evidence>
<dbReference type="KEGG" id="nsa:Nitsa_1815"/>